<accession>A0ABV6PKJ9</accession>
<dbReference type="Proteomes" id="UP001589943">
    <property type="component" value="Unassembled WGS sequence"/>
</dbReference>
<evidence type="ECO:0000256" key="1">
    <source>
        <dbReference type="ARBA" id="ARBA00022729"/>
    </source>
</evidence>
<evidence type="ECO:0000256" key="2">
    <source>
        <dbReference type="ARBA" id="ARBA00023136"/>
    </source>
</evidence>
<dbReference type="Pfam" id="PF04355">
    <property type="entry name" value="BamE"/>
    <property type="match status" value="1"/>
</dbReference>
<organism evidence="5 6">
    <name type="scientific">Novosphingobium aquiterrae</name>
    <dbReference type="NCBI Taxonomy" id="624388"/>
    <lineage>
        <taxon>Bacteria</taxon>
        <taxon>Pseudomonadati</taxon>
        <taxon>Pseudomonadota</taxon>
        <taxon>Alphaproteobacteria</taxon>
        <taxon>Sphingomonadales</taxon>
        <taxon>Sphingomonadaceae</taxon>
        <taxon>Novosphingobium</taxon>
    </lineage>
</organism>
<dbReference type="InterPro" id="IPR037873">
    <property type="entry name" value="BamE-like"/>
</dbReference>
<dbReference type="EMBL" id="JBHLTL010000006">
    <property type="protein sequence ID" value="MFC0590362.1"/>
    <property type="molecule type" value="Genomic_DNA"/>
</dbReference>
<dbReference type="RefSeq" id="WP_379481802.1">
    <property type="nucleotide sequence ID" value="NZ_JBHLTL010000006.1"/>
</dbReference>
<evidence type="ECO:0000313" key="6">
    <source>
        <dbReference type="Proteomes" id="UP001589943"/>
    </source>
</evidence>
<keyword evidence="6" id="KW-1185">Reference proteome</keyword>
<name>A0ABV6PKJ9_9SPHN</name>
<evidence type="ECO:0000259" key="4">
    <source>
        <dbReference type="Pfam" id="PF04355"/>
    </source>
</evidence>
<comment type="caution">
    <text evidence="5">The sequence shown here is derived from an EMBL/GenBank/DDBJ whole genome shotgun (WGS) entry which is preliminary data.</text>
</comment>
<evidence type="ECO:0000256" key="3">
    <source>
        <dbReference type="SAM" id="MobiDB-lite"/>
    </source>
</evidence>
<feature type="region of interest" description="Disordered" evidence="3">
    <location>
        <begin position="141"/>
        <end position="160"/>
    </location>
</feature>
<keyword evidence="1" id="KW-0732">Signal</keyword>
<dbReference type="Gene3D" id="3.30.1450.10">
    <property type="match status" value="1"/>
</dbReference>
<proteinExistence type="predicted"/>
<evidence type="ECO:0000313" key="5">
    <source>
        <dbReference type="EMBL" id="MFC0590362.1"/>
    </source>
</evidence>
<feature type="domain" description="Outer membrane protein assembly factor BamE" evidence="4">
    <location>
        <begin position="28"/>
        <end position="103"/>
    </location>
</feature>
<dbReference type="InterPro" id="IPR007450">
    <property type="entry name" value="BamE_dom"/>
</dbReference>
<dbReference type="PROSITE" id="PS51257">
    <property type="entry name" value="PROKAR_LIPOPROTEIN"/>
    <property type="match status" value="1"/>
</dbReference>
<reference evidence="5 6" key="1">
    <citation type="submission" date="2024-09" db="EMBL/GenBank/DDBJ databases">
        <authorList>
            <person name="Sun Q."/>
            <person name="Mori K."/>
        </authorList>
    </citation>
    <scope>NUCLEOTIDE SEQUENCE [LARGE SCALE GENOMIC DNA]</scope>
    <source>
        <strain evidence="5 6">NCAIM B.02537</strain>
    </source>
</reference>
<keyword evidence="2" id="KW-0472">Membrane</keyword>
<gene>
    <name evidence="5" type="ORF">ACFFF7_13145</name>
</gene>
<protein>
    <submittedName>
        <fullName evidence="5">Outer membrane protein assembly factor BamE</fullName>
    </submittedName>
</protein>
<sequence length="160" mass="17021">MQHRSRFLLAATALLALGACSSIKDHRGYIVDPVLVDSIQPGIDNAQSVERTLGRPTFISDFGRKDWYYVAINAQQKPFGSPQTKDQLVMKISFDEKGNVAAINRSGIEKVVRLNPDGDKTPTLGRERTFLEDLFGNIGTVGAGGGGGASGDNTGGPNGS</sequence>